<dbReference type="EMBL" id="JXNT01000002">
    <property type="protein sequence ID" value="ODM22007.1"/>
    <property type="molecule type" value="Genomic_DNA"/>
</dbReference>
<dbReference type="SUPFAM" id="SSF48264">
    <property type="entry name" value="Cytochrome P450"/>
    <property type="match status" value="1"/>
</dbReference>
<keyword evidence="5 7" id="KW-0408">Iron</keyword>
<keyword evidence="8" id="KW-0732">Signal</keyword>
<dbReference type="Proteomes" id="UP000094569">
    <property type="component" value="Unassembled WGS sequence"/>
</dbReference>
<dbReference type="STRING" id="573508.A0A1E3BM87"/>
<evidence type="ECO:0000256" key="2">
    <source>
        <dbReference type="ARBA" id="ARBA00010617"/>
    </source>
</evidence>
<feature type="chain" id="PRO_5009123790" description="Cytochrome P450" evidence="8">
    <location>
        <begin position="24"/>
        <end position="498"/>
    </location>
</feature>
<organism evidence="9 10">
    <name type="scientific">Aspergillus cristatus</name>
    <name type="common">Chinese Fuzhuan brick tea-fermentation fungus</name>
    <name type="synonym">Eurotium cristatum</name>
    <dbReference type="NCBI Taxonomy" id="573508"/>
    <lineage>
        <taxon>Eukaryota</taxon>
        <taxon>Fungi</taxon>
        <taxon>Dikarya</taxon>
        <taxon>Ascomycota</taxon>
        <taxon>Pezizomycotina</taxon>
        <taxon>Eurotiomycetes</taxon>
        <taxon>Eurotiomycetidae</taxon>
        <taxon>Eurotiales</taxon>
        <taxon>Aspergillaceae</taxon>
        <taxon>Aspergillus</taxon>
        <taxon>Aspergillus subgen. Aspergillus</taxon>
    </lineage>
</organism>
<dbReference type="GO" id="GO:0016705">
    <property type="term" value="F:oxidoreductase activity, acting on paired donors, with incorporation or reduction of molecular oxygen"/>
    <property type="evidence" value="ECO:0007669"/>
    <property type="project" value="InterPro"/>
</dbReference>
<proteinExistence type="inferred from homology"/>
<evidence type="ECO:0000256" key="5">
    <source>
        <dbReference type="ARBA" id="ARBA00023004"/>
    </source>
</evidence>
<dbReference type="GO" id="GO:0004497">
    <property type="term" value="F:monooxygenase activity"/>
    <property type="evidence" value="ECO:0007669"/>
    <property type="project" value="UniProtKB-KW"/>
</dbReference>
<dbReference type="PANTHER" id="PTHR46300:SF2">
    <property type="entry name" value="CYTOCHROME P450 MONOOXYGENASE ALNH-RELATED"/>
    <property type="match status" value="1"/>
</dbReference>
<evidence type="ECO:0000256" key="4">
    <source>
        <dbReference type="ARBA" id="ARBA00023002"/>
    </source>
</evidence>
<keyword evidence="3 7" id="KW-0479">Metal-binding</keyword>
<comment type="caution">
    <text evidence="9">The sequence shown here is derived from an EMBL/GenBank/DDBJ whole genome shotgun (WGS) entry which is preliminary data.</text>
</comment>
<evidence type="ECO:0000313" key="10">
    <source>
        <dbReference type="Proteomes" id="UP000094569"/>
    </source>
</evidence>
<dbReference type="PRINTS" id="PR00385">
    <property type="entry name" value="P450"/>
</dbReference>
<dbReference type="PRINTS" id="PR00463">
    <property type="entry name" value="EP450I"/>
</dbReference>
<dbReference type="GO" id="GO:0005506">
    <property type="term" value="F:iron ion binding"/>
    <property type="evidence" value="ECO:0007669"/>
    <property type="project" value="InterPro"/>
</dbReference>
<evidence type="ECO:0000256" key="7">
    <source>
        <dbReference type="PIRSR" id="PIRSR602401-1"/>
    </source>
</evidence>
<dbReference type="Pfam" id="PF00067">
    <property type="entry name" value="p450"/>
    <property type="match status" value="2"/>
</dbReference>
<comment type="cofactor">
    <cofactor evidence="1 7">
        <name>heme</name>
        <dbReference type="ChEBI" id="CHEBI:30413"/>
    </cofactor>
</comment>
<accession>A0A1E3BM87</accession>
<dbReference type="InterPro" id="IPR001128">
    <property type="entry name" value="Cyt_P450"/>
</dbReference>
<sequence length="498" mass="56755">MISASSAILLAVLLTALWRLSLIGQRPKDYPPGPPTLPILGNLHQIPKVKRHIQFEKWARQYGPVYSLMLGTKIMIVLNTDDAIRELVDKRGAIYASRPESFIAQDTISGGLRILWMHNGETWKMARKLGHRILNIATARTYVPYQDLETKRMLVDFLEKPENFIEHMRRFSASLTTQMTFGFRTTTIHDPRFKESFDIFDESWELVASPIAGLMDFFPFLRKPCVCVDLVKLQKEESFSDDLAAYIGGSLLQAGSETTAGVLVGFIQAITIFPSVAKIAQAEIDRVCGDRLPDLNDVPDLPYVRACAKETLRWMPGFLLGLPHAATRDDVYLGYRIPNKATILMNVWAVHNNPEQYPNPRTFDPRRYMDHEYYPQTAANTEVSRDHLAFGAGRRRCQGIHIAERSLFLSISRLLWAFDFKRAVDPVTKLEIFPNMDDLADGAFTQPNVFPARIVPRSEDKARRVGEEWGKVLELLDGDMQWRTVPEGLIWRDYEVVA</sequence>
<evidence type="ECO:0000256" key="8">
    <source>
        <dbReference type="SAM" id="SignalP"/>
    </source>
</evidence>
<comment type="similarity">
    <text evidence="2">Belongs to the cytochrome P450 family.</text>
</comment>
<keyword evidence="10" id="KW-1185">Reference proteome</keyword>
<evidence type="ECO:0008006" key="11">
    <source>
        <dbReference type="Google" id="ProtNLM"/>
    </source>
</evidence>
<dbReference type="InterPro" id="IPR002401">
    <property type="entry name" value="Cyt_P450_E_grp-I"/>
</dbReference>
<evidence type="ECO:0000256" key="6">
    <source>
        <dbReference type="ARBA" id="ARBA00023033"/>
    </source>
</evidence>
<evidence type="ECO:0000313" key="9">
    <source>
        <dbReference type="EMBL" id="ODM22007.1"/>
    </source>
</evidence>
<dbReference type="InterPro" id="IPR036396">
    <property type="entry name" value="Cyt_P450_sf"/>
</dbReference>
<gene>
    <name evidence="9" type="ORF">SI65_02851</name>
</gene>
<dbReference type="PANTHER" id="PTHR46300">
    <property type="entry name" value="P450, PUTATIVE (EUROFUNG)-RELATED-RELATED"/>
    <property type="match status" value="1"/>
</dbReference>
<dbReference type="CDD" id="cd11065">
    <property type="entry name" value="CYP64-like"/>
    <property type="match status" value="1"/>
</dbReference>
<reference evidence="9 10" key="1">
    <citation type="journal article" date="2016" name="BMC Genomics">
        <title>Comparative genomic and transcriptomic analyses of the Fuzhuan brick tea-fermentation fungus Aspergillus cristatus.</title>
        <authorList>
            <person name="Ge Y."/>
            <person name="Wang Y."/>
            <person name="Liu Y."/>
            <person name="Tan Y."/>
            <person name="Ren X."/>
            <person name="Zhang X."/>
            <person name="Hyde K.D."/>
            <person name="Liu Y."/>
            <person name="Liu Z."/>
        </authorList>
    </citation>
    <scope>NUCLEOTIDE SEQUENCE [LARGE SCALE GENOMIC DNA]</scope>
    <source>
        <strain evidence="9 10">GZAAS20.1005</strain>
    </source>
</reference>
<keyword evidence="7" id="KW-0349">Heme</keyword>
<dbReference type="GO" id="GO:0020037">
    <property type="term" value="F:heme binding"/>
    <property type="evidence" value="ECO:0007669"/>
    <property type="project" value="InterPro"/>
</dbReference>
<dbReference type="Gene3D" id="1.10.630.10">
    <property type="entry name" value="Cytochrome P450"/>
    <property type="match status" value="2"/>
</dbReference>
<dbReference type="InterPro" id="IPR050364">
    <property type="entry name" value="Cytochrome_P450_fung"/>
</dbReference>
<dbReference type="VEuPathDB" id="FungiDB:SI65_02851"/>
<feature type="binding site" description="axial binding residue" evidence="7">
    <location>
        <position position="397"/>
    </location>
    <ligand>
        <name>heme</name>
        <dbReference type="ChEBI" id="CHEBI:30413"/>
    </ligand>
    <ligandPart>
        <name>Fe</name>
        <dbReference type="ChEBI" id="CHEBI:18248"/>
    </ligandPart>
</feature>
<evidence type="ECO:0000256" key="3">
    <source>
        <dbReference type="ARBA" id="ARBA00022723"/>
    </source>
</evidence>
<dbReference type="OrthoDB" id="1103324at2759"/>
<feature type="signal peptide" evidence="8">
    <location>
        <begin position="1"/>
        <end position="23"/>
    </location>
</feature>
<keyword evidence="4" id="KW-0560">Oxidoreductase</keyword>
<name>A0A1E3BM87_ASPCR</name>
<protein>
    <recommendedName>
        <fullName evidence="11">Cytochrome P450</fullName>
    </recommendedName>
</protein>
<dbReference type="AlphaFoldDB" id="A0A1E3BM87"/>
<evidence type="ECO:0000256" key="1">
    <source>
        <dbReference type="ARBA" id="ARBA00001971"/>
    </source>
</evidence>
<keyword evidence="6" id="KW-0503">Monooxygenase</keyword>